<dbReference type="EMBL" id="MU275996">
    <property type="protein sequence ID" value="KAI0044052.1"/>
    <property type="molecule type" value="Genomic_DNA"/>
</dbReference>
<sequence length="128" mass="13757">MPAGPKNGVKIRIARLPRSAAQPLEAIAAGPSVMSQLRQITLDQQYMARAKKAYNSATVGSKRSIDAISGGLDDGKQMGDGQDDKWEDEPAGDPTMPLSSEGDEWKYCTISVVGSEGSVRDKKLHRLV</sequence>
<evidence type="ECO:0000313" key="2">
    <source>
        <dbReference type="Proteomes" id="UP000814033"/>
    </source>
</evidence>
<name>A0ACB8RJI3_9AGAM</name>
<gene>
    <name evidence="1" type="ORF">FA95DRAFT_1608889</name>
</gene>
<protein>
    <submittedName>
        <fullName evidence="1">Uncharacterized protein</fullName>
    </submittedName>
</protein>
<dbReference type="Proteomes" id="UP000814033">
    <property type="component" value="Unassembled WGS sequence"/>
</dbReference>
<accession>A0ACB8RJI3</accession>
<evidence type="ECO:0000313" key="1">
    <source>
        <dbReference type="EMBL" id="KAI0044052.1"/>
    </source>
</evidence>
<reference evidence="1" key="2">
    <citation type="journal article" date="2022" name="New Phytol.">
        <title>Evolutionary transition to the ectomycorrhizal habit in the genomes of a hyperdiverse lineage of mushroom-forming fungi.</title>
        <authorList>
            <person name="Looney B."/>
            <person name="Miyauchi S."/>
            <person name="Morin E."/>
            <person name="Drula E."/>
            <person name="Courty P.E."/>
            <person name="Kohler A."/>
            <person name="Kuo A."/>
            <person name="LaButti K."/>
            <person name="Pangilinan J."/>
            <person name="Lipzen A."/>
            <person name="Riley R."/>
            <person name="Andreopoulos W."/>
            <person name="He G."/>
            <person name="Johnson J."/>
            <person name="Nolan M."/>
            <person name="Tritt A."/>
            <person name="Barry K.W."/>
            <person name="Grigoriev I.V."/>
            <person name="Nagy L.G."/>
            <person name="Hibbett D."/>
            <person name="Henrissat B."/>
            <person name="Matheny P.B."/>
            <person name="Labbe J."/>
            <person name="Martin F.M."/>
        </authorList>
    </citation>
    <scope>NUCLEOTIDE SEQUENCE</scope>
    <source>
        <strain evidence="1">FP105234-sp</strain>
    </source>
</reference>
<comment type="caution">
    <text evidence="1">The sequence shown here is derived from an EMBL/GenBank/DDBJ whole genome shotgun (WGS) entry which is preliminary data.</text>
</comment>
<organism evidence="1 2">
    <name type="scientific">Auriscalpium vulgare</name>
    <dbReference type="NCBI Taxonomy" id="40419"/>
    <lineage>
        <taxon>Eukaryota</taxon>
        <taxon>Fungi</taxon>
        <taxon>Dikarya</taxon>
        <taxon>Basidiomycota</taxon>
        <taxon>Agaricomycotina</taxon>
        <taxon>Agaricomycetes</taxon>
        <taxon>Russulales</taxon>
        <taxon>Auriscalpiaceae</taxon>
        <taxon>Auriscalpium</taxon>
    </lineage>
</organism>
<proteinExistence type="predicted"/>
<reference evidence="1" key="1">
    <citation type="submission" date="2021-02" db="EMBL/GenBank/DDBJ databases">
        <authorList>
            <consortium name="DOE Joint Genome Institute"/>
            <person name="Ahrendt S."/>
            <person name="Looney B.P."/>
            <person name="Miyauchi S."/>
            <person name="Morin E."/>
            <person name="Drula E."/>
            <person name="Courty P.E."/>
            <person name="Chicoki N."/>
            <person name="Fauchery L."/>
            <person name="Kohler A."/>
            <person name="Kuo A."/>
            <person name="Labutti K."/>
            <person name="Pangilinan J."/>
            <person name="Lipzen A."/>
            <person name="Riley R."/>
            <person name="Andreopoulos W."/>
            <person name="He G."/>
            <person name="Johnson J."/>
            <person name="Barry K.W."/>
            <person name="Grigoriev I.V."/>
            <person name="Nagy L."/>
            <person name="Hibbett D."/>
            <person name="Henrissat B."/>
            <person name="Matheny P.B."/>
            <person name="Labbe J."/>
            <person name="Martin F."/>
        </authorList>
    </citation>
    <scope>NUCLEOTIDE SEQUENCE</scope>
    <source>
        <strain evidence="1">FP105234-sp</strain>
    </source>
</reference>
<keyword evidence="2" id="KW-1185">Reference proteome</keyword>